<reference evidence="1" key="2">
    <citation type="submission" date="2022-01" db="EMBL/GenBank/DDBJ databases">
        <authorList>
            <person name="Yamashiro T."/>
            <person name="Shiraishi A."/>
            <person name="Satake H."/>
            <person name="Nakayama K."/>
        </authorList>
    </citation>
    <scope>NUCLEOTIDE SEQUENCE</scope>
</reference>
<organism evidence="1 2">
    <name type="scientific">Tanacetum coccineum</name>
    <dbReference type="NCBI Taxonomy" id="301880"/>
    <lineage>
        <taxon>Eukaryota</taxon>
        <taxon>Viridiplantae</taxon>
        <taxon>Streptophyta</taxon>
        <taxon>Embryophyta</taxon>
        <taxon>Tracheophyta</taxon>
        <taxon>Spermatophyta</taxon>
        <taxon>Magnoliopsida</taxon>
        <taxon>eudicotyledons</taxon>
        <taxon>Gunneridae</taxon>
        <taxon>Pentapetalae</taxon>
        <taxon>asterids</taxon>
        <taxon>campanulids</taxon>
        <taxon>Asterales</taxon>
        <taxon>Asteraceae</taxon>
        <taxon>Asteroideae</taxon>
        <taxon>Anthemideae</taxon>
        <taxon>Anthemidinae</taxon>
        <taxon>Tanacetum</taxon>
    </lineage>
</organism>
<dbReference type="Proteomes" id="UP001151760">
    <property type="component" value="Unassembled WGS sequence"/>
</dbReference>
<reference evidence="1" key="1">
    <citation type="journal article" date="2022" name="Int. J. Mol. Sci.">
        <title>Draft Genome of Tanacetum Coccineum: Genomic Comparison of Closely Related Tanacetum-Family Plants.</title>
        <authorList>
            <person name="Yamashiro T."/>
            <person name="Shiraishi A."/>
            <person name="Nakayama K."/>
            <person name="Satake H."/>
        </authorList>
    </citation>
    <scope>NUCLEOTIDE SEQUENCE</scope>
</reference>
<evidence type="ECO:0000313" key="2">
    <source>
        <dbReference type="Proteomes" id="UP001151760"/>
    </source>
</evidence>
<evidence type="ECO:0000313" key="1">
    <source>
        <dbReference type="EMBL" id="GJS96689.1"/>
    </source>
</evidence>
<accession>A0ABQ5A296</accession>
<proteinExistence type="predicted"/>
<comment type="caution">
    <text evidence="1">The sequence shown here is derived from an EMBL/GenBank/DDBJ whole genome shotgun (WGS) entry which is preliminary data.</text>
</comment>
<sequence>MDVLGTGEEGCFSFGGSLDSAGTINMFASSISGLLDVTVLECIRPYYDIFVIGSTGSTTHQSASRCFDFKMTCSNGMILLSNVVQKVMVLIRKYACLTNQHDETMSPLPSDLVREVGPEMVFVLKACSWRRIATSVLVESRKTGGPVLSKTCCCNIASAQKKVIHKGTLLAGAVALFEAGHNQEYGSVFRQRRFVPGFRAVDVYVLLPSFDQNWMCRLVSLEEIETDDALTKLRDDACLLAIKANLD</sequence>
<keyword evidence="2" id="KW-1185">Reference proteome</keyword>
<protein>
    <submittedName>
        <fullName evidence="1">Uncharacterized protein</fullName>
    </submittedName>
</protein>
<dbReference type="EMBL" id="BQNB010011905">
    <property type="protein sequence ID" value="GJS96689.1"/>
    <property type="molecule type" value="Genomic_DNA"/>
</dbReference>
<name>A0ABQ5A296_9ASTR</name>
<gene>
    <name evidence="1" type="ORF">Tco_0803657</name>
</gene>